<evidence type="ECO:0000313" key="2">
    <source>
        <dbReference type="Proteomes" id="UP001631969"/>
    </source>
</evidence>
<dbReference type="Proteomes" id="UP001631969">
    <property type="component" value="Unassembled WGS sequence"/>
</dbReference>
<sequence length="533" mass="59109">MKTTNRKWKRAVAGAVVFSVASALFAGCGGGKEDGIVSGTSPAPSTQATAGAAQNFLASKTPVTMSIHMHSFGAFDDAWPVFTEAAKRTNVTLKGTIAKTVTDKNEAFNLMVASGNIADIVTSTKVNMDKFGQEGAFEPLNDLIDKHAPNIKKFLEKRPDVKAVGTAADGKMYFLPFAPDGEAASGWFIRQDWLDALGLQTPKTVDEYYKVLKAFKEQDPNKNKKADEVPYFTRDNNTAVYGLLALWGADHDYYLKDGKIAFGPIEPTFKTGISAIAQWYKEGLIDREIFTRGAKAREVMLGDNIGGSTRDWFASTAAFNTSLKDKVPNLNFVPIAPPADINGKVVEYTARATVSTNGWGISSSSKYKEEAIKYFDYWYTEEGRRLANFGVEGITYQLVDGKPKFTDEILKSGAVTQTLWKYGVNLEFGYHQDFEYERQYLNPVAEKGMSEYINNKYPRQQIPTLAYTSAEESKLKNLESNIKTYVMESSQKWVLGAEPVEGNYNAFVAQLKTMGVEEVLKIKNEAYARYVKK</sequence>
<gene>
    <name evidence="1" type="ORF">ACI1P1_19830</name>
</gene>
<name>A0ACC7P4N7_9BACL</name>
<evidence type="ECO:0000313" key="1">
    <source>
        <dbReference type="EMBL" id="MFM9330554.1"/>
    </source>
</evidence>
<reference evidence="1" key="1">
    <citation type="submission" date="2024-12" db="EMBL/GenBank/DDBJ databases">
        <authorList>
            <person name="Wu N."/>
        </authorList>
    </citation>
    <scope>NUCLEOTIDE SEQUENCE</scope>
    <source>
        <strain evidence="1">P15</strain>
    </source>
</reference>
<keyword evidence="2" id="KW-1185">Reference proteome</keyword>
<proteinExistence type="predicted"/>
<comment type="caution">
    <text evidence="1">The sequence shown here is derived from an EMBL/GenBank/DDBJ whole genome shotgun (WGS) entry which is preliminary data.</text>
</comment>
<dbReference type="EMBL" id="JBJURJ010000013">
    <property type="protein sequence ID" value="MFM9330554.1"/>
    <property type="molecule type" value="Genomic_DNA"/>
</dbReference>
<accession>A0ACC7P4N7</accession>
<protein>
    <submittedName>
        <fullName evidence="1">Extracellular solute-binding protein</fullName>
    </submittedName>
</protein>
<organism evidence="1 2">
    <name type="scientific">Paenibacillus mesotrionivorans</name>
    <dbReference type="NCBI Taxonomy" id="3160968"/>
    <lineage>
        <taxon>Bacteria</taxon>
        <taxon>Bacillati</taxon>
        <taxon>Bacillota</taxon>
        <taxon>Bacilli</taxon>
        <taxon>Bacillales</taxon>
        <taxon>Paenibacillaceae</taxon>
        <taxon>Paenibacillus</taxon>
    </lineage>
</organism>